<protein>
    <submittedName>
        <fullName evidence="1">Uncharacterized protein</fullName>
    </submittedName>
</protein>
<evidence type="ECO:0000313" key="1">
    <source>
        <dbReference type="EMBL" id="KAF6114537.1"/>
    </source>
</evidence>
<dbReference type="Proteomes" id="UP000664940">
    <property type="component" value="Unassembled WGS sequence"/>
</dbReference>
<dbReference type="EMBL" id="JABVXQ010000004">
    <property type="protein sequence ID" value="KAF6114537.1"/>
    <property type="molecule type" value="Genomic_DNA"/>
</dbReference>
<evidence type="ECO:0000313" key="2">
    <source>
        <dbReference type="Proteomes" id="UP000664940"/>
    </source>
</evidence>
<sequence length="127" mass="13978">MHHFSGCYVSKVRSYTWKEDMGAGKQRTSLSQKKETPRMMVKGSKYDSNAGGWGWGWDVAAQSFFLFLFSFPLPLILLIPPPTSTPAITTLLSVSMNPFSLTPLPPASCIAVILLSSYESVSISKVQ</sequence>
<organism evidence="1 2">
    <name type="scientific">Phyllostomus discolor</name>
    <name type="common">pale spear-nosed bat</name>
    <dbReference type="NCBI Taxonomy" id="89673"/>
    <lineage>
        <taxon>Eukaryota</taxon>
        <taxon>Metazoa</taxon>
        <taxon>Chordata</taxon>
        <taxon>Craniata</taxon>
        <taxon>Vertebrata</taxon>
        <taxon>Euteleostomi</taxon>
        <taxon>Mammalia</taxon>
        <taxon>Eutheria</taxon>
        <taxon>Laurasiatheria</taxon>
        <taxon>Chiroptera</taxon>
        <taxon>Yangochiroptera</taxon>
        <taxon>Phyllostomidae</taxon>
        <taxon>Phyllostominae</taxon>
        <taxon>Phyllostomus</taxon>
    </lineage>
</organism>
<reference evidence="1 2" key="1">
    <citation type="journal article" date="2020" name="Nature">
        <title>Six reference-quality genomes reveal evolution of bat adaptations.</title>
        <authorList>
            <person name="Jebb D."/>
            <person name="Huang Z."/>
            <person name="Pippel M."/>
            <person name="Hughes G.M."/>
            <person name="Lavrichenko K."/>
            <person name="Devanna P."/>
            <person name="Winkler S."/>
            <person name="Jermiin L.S."/>
            <person name="Skirmuntt E.C."/>
            <person name="Katzourakis A."/>
            <person name="Burkitt-Gray L."/>
            <person name="Ray D.A."/>
            <person name="Sullivan K.A.M."/>
            <person name="Roscito J.G."/>
            <person name="Kirilenko B.M."/>
            <person name="Davalos L.M."/>
            <person name="Corthals A.P."/>
            <person name="Power M.L."/>
            <person name="Jones G."/>
            <person name="Ransome R.D."/>
            <person name="Dechmann D.K.N."/>
            <person name="Locatelli A.G."/>
            <person name="Puechmaille S.J."/>
            <person name="Fedrigo O."/>
            <person name="Jarvis E.D."/>
            <person name="Hiller M."/>
            <person name="Vernes S.C."/>
            <person name="Myers E.W."/>
            <person name="Teeling E.C."/>
        </authorList>
    </citation>
    <scope>NUCLEOTIDE SEQUENCE [LARGE SCALE GENOMIC DNA]</scope>
    <source>
        <strain evidence="1">Bat1K_MPI-CBG_1</strain>
    </source>
</reference>
<dbReference type="AlphaFoldDB" id="A0A834AHH6"/>
<accession>A0A834AHH6</accession>
<name>A0A834AHH6_9CHIR</name>
<gene>
    <name evidence="1" type="ORF">HJG60_010514</name>
</gene>
<proteinExistence type="predicted"/>
<comment type="caution">
    <text evidence="1">The sequence shown here is derived from an EMBL/GenBank/DDBJ whole genome shotgun (WGS) entry which is preliminary data.</text>
</comment>